<dbReference type="AlphaFoldDB" id="A0A6G3ZWN9"/>
<comment type="caution">
    <text evidence="9">The sequence shown here is derived from an EMBL/GenBank/DDBJ whole genome shotgun (WGS) entry which is preliminary data.</text>
</comment>
<evidence type="ECO:0000256" key="8">
    <source>
        <dbReference type="SAM" id="Phobius"/>
    </source>
</evidence>
<evidence type="ECO:0000256" key="6">
    <source>
        <dbReference type="ARBA" id="ARBA00022989"/>
    </source>
</evidence>
<feature type="transmembrane region" description="Helical" evidence="8">
    <location>
        <begin position="307"/>
        <end position="325"/>
    </location>
</feature>
<gene>
    <name evidence="9" type="ORF">GK047_11485</name>
</gene>
<evidence type="ECO:0000313" key="9">
    <source>
        <dbReference type="EMBL" id="NEW06636.1"/>
    </source>
</evidence>
<feature type="transmembrane region" description="Helical" evidence="8">
    <location>
        <begin position="183"/>
        <end position="206"/>
    </location>
</feature>
<organism evidence="9">
    <name type="scientific">Paenibacillus sp. SYP-B3998</name>
    <dbReference type="NCBI Taxonomy" id="2678564"/>
    <lineage>
        <taxon>Bacteria</taxon>
        <taxon>Bacillati</taxon>
        <taxon>Bacillota</taxon>
        <taxon>Bacilli</taxon>
        <taxon>Bacillales</taxon>
        <taxon>Paenibacillaceae</taxon>
        <taxon>Paenibacillus</taxon>
    </lineage>
</organism>
<feature type="transmembrane region" description="Helical" evidence="8">
    <location>
        <begin position="119"/>
        <end position="138"/>
    </location>
</feature>
<feature type="transmembrane region" description="Helical" evidence="8">
    <location>
        <begin position="12"/>
        <end position="34"/>
    </location>
</feature>
<dbReference type="EMBL" id="JAAIKC010000003">
    <property type="protein sequence ID" value="NEW06636.1"/>
    <property type="molecule type" value="Genomic_DNA"/>
</dbReference>
<dbReference type="RefSeq" id="WP_163945985.1">
    <property type="nucleotide sequence ID" value="NZ_JAAIKC010000003.1"/>
</dbReference>
<protein>
    <submittedName>
        <fullName evidence="9">Endospore germination permease</fullName>
    </submittedName>
</protein>
<feature type="transmembrane region" description="Helical" evidence="8">
    <location>
        <begin position="218"/>
        <end position="243"/>
    </location>
</feature>
<keyword evidence="5 8" id="KW-0812">Transmembrane</keyword>
<feature type="transmembrane region" description="Helical" evidence="8">
    <location>
        <begin position="275"/>
        <end position="300"/>
    </location>
</feature>
<feature type="transmembrane region" description="Helical" evidence="8">
    <location>
        <begin position="80"/>
        <end position="107"/>
    </location>
</feature>
<keyword evidence="7 8" id="KW-0472">Membrane</keyword>
<dbReference type="PANTHER" id="PTHR34975">
    <property type="entry name" value="SPORE GERMINATION PROTEIN A2"/>
    <property type="match status" value="1"/>
</dbReference>
<evidence type="ECO:0000256" key="4">
    <source>
        <dbReference type="ARBA" id="ARBA00022544"/>
    </source>
</evidence>
<feature type="transmembrane region" description="Helical" evidence="8">
    <location>
        <begin position="337"/>
        <end position="356"/>
    </location>
</feature>
<dbReference type="GO" id="GO:0009847">
    <property type="term" value="P:spore germination"/>
    <property type="evidence" value="ECO:0007669"/>
    <property type="project" value="InterPro"/>
</dbReference>
<comment type="subcellular location">
    <subcellularLocation>
        <location evidence="1">Membrane</location>
        <topology evidence="1">Multi-pass membrane protein</topology>
    </subcellularLocation>
</comment>
<evidence type="ECO:0000256" key="7">
    <source>
        <dbReference type="ARBA" id="ARBA00023136"/>
    </source>
</evidence>
<keyword evidence="6 8" id="KW-1133">Transmembrane helix</keyword>
<proteinExistence type="inferred from homology"/>
<dbReference type="InterPro" id="IPR004761">
    <property type="entry name" value="Spore_GerAB"/>
</dbReference>
<dbReference type="GO" id="GO:0016020">
    <property type="term" value="C:membrane"/>
    <property type="evidence" value="ECO:0007669"/>
    <property type="project" value="UniProtKB-SubCell"/>
</dbReference>
<evidence type="ECO:0000256" key="2">
    <source>
        <dbReference type="ARBA" id="ARBA00007998"/>
    </source>
</evidence>
<feature type="transmembrane region" description="Helical" evidence="8">
    <location>
        <begin position="40"/>
        <end position="59"/>
    </location>
</feature>
<dbReference type="PANTHER" id="PTHR34975:SF2">
    <property type="entry name" value="SPORE GERMINATION PROTEIN A2"/>
    <property type="match status" value="1"/>
</dbReference>
<evidence type="ECO:0000256" key="5">
    <source>
        <dbReference type="ARBA" id="ARBA00022692"/>
    </source>
</evidence>
<accession>A0A6G3ZWN9</accession>
<keyword evidence="4" id="KW-0309">Germination</keyword>
<reference evidence="9" key="1">
    <citation type="submission" date="2020-02" db="EMBL/GenBank/DDBJ databases">
        <authorList>
            <person name="Shen X.-R."/>
            <person name="Zhang Y.-X."/>
        </authorList>
    </citation>
    <scope>NUCLEOTIDE SEQUENCE</scope>
    <source>
        <strain evidence="9">SYP-B3998</strain>
    </source>
</reference>
<dbReference type="NCBIfam" id="TIGR00912">
    <property type="entry name" value="2A0309"/>
    <property type="match status" value="1"/>
</dbReference>
<evidence type="ECO:0000256" key="1">
    <source>
        <dbReference type="ARBA" id="ARBA00004141"/>
    </source>
</evidence>
<dbReference type="Pfam" id="PF03845">
    <property type="entry name" value="Spore_permease"/>
    <property type="match status" value="1"/>
</dbReference>
<keyword evidence="3" id="KW-0813">Transport</keyword>
<feature type="transmembrane region" description="Helical" evidence="8">
    <location>
        <begin position="145"/>
        <end position="163"/>
    </location>
</feature>
<sequence>MNNANTLTSRQLMIMIILFSVGTTILVVPTLLVVEAKQDAWISGLAGISVGMILLWLYVKVGKRFEGANLFQINEIVLGKWLGMGINLLFASLSTVLGAQVLFYIGIFMTTQIMPTTPIQAIHILMITIVVIGVKLGITNLARTAEIFFPWIVLFFFLLLIFIMPQVHVQNMLPVGEASMKSIIRATSFIVSYSYIPLFLVYSLISPDTRFPINFAKSFYFGGLTSGMILLAIAVLSVLVLGVDQSARQSYSTYALAKKINVGNFLQRIEVTVAILWYISIFFKLTLYFHTGLSGIAYMFRIQNYKVLAIPLGLIVIVFSLMVYPNKAYIQLWDQMTWIPLVIVFGIIHPIVILGISRLRGK</sequence>
<name>A0A6G3ZWN9_9BACL</name>
<comment type="similarity">
    <text evidence="2">Belongs to the amino acid-polyamine-organocation (APC) superfamily. Spore germination protein (SGP) (TC 2.A.3.9) family.</text>
</comment>
<evidence type="ECO:0000256" key="3">
    <source>
        <dbReference type="ARBA" id="ARBA00022448"/>
    </source>
</evidence>